<proteinExistence type="predicted"/>
<name>A0A5B0ECD7_9MICC</name>
<gene>
    <name evidence="1" type="ORF">FQ154_12545</name>
</gene>
<protein>
    <submittedName>
        <fullName evidence="1">Uncharacterized protein</fullName>
    </submittedName>
</protein>
<dbReference type="Proteomes" id="UP000323856">
    <property type="component" value="Unassembled WGS sequence"/>
</dbReference>
<evidence type="ECO:0000313" key="2">
    <source>
        <dbReference type="Proteomes" id="UP000323856"/>
    </source>
</evidence>
<organism evidence="1 2">
    <name type="scientific">Paeniglutamicibacter gangotriensis</name>
    <dbReference type="NCBI Taxonomy" id="254787"/>
    <lineage>
        <taxon>Bacteria</taxon>
        <taxon>Bacillati</taxon>
        <taxon>Actinomycetota</taxon>
        <taxon>Actinomycetes</taxon>
        <taxon>Micrococcales</taxon>
        <taxon>Micrococcaceae</taxon>
        <taxon>Paeniglutamicibacter</taxon>
    </lineage>
</organism>
<sequence length="81" mass="9576">MKNEMRHYRAFTHLSAAHTAVMEHIEPWYNRRRTHRTHRSNDGSARWPRVSATVLPRFRASRPKLLKGNQTNCLKSLTSSY</sequence>
<dbReference type="EMBL" id="VOBL01000013">
    <property type="protein sequence ID" value="KAA0975885.1"/>
    <property type="molecule type" value="Genomic_DNA"/>
</dbReference>
<comment type="caution">
    <text evidence="1">The sequence shown here is derived from an EMBL/GenBank/DDBJ whole genome shotgun (WGS) entry which is preliminary data.</text>
</comment>
<accession>A0A5B0ECD7</accession>
<dbReference type="AlphaFoldDB" id="A0A5B0ECD7"/>
<dbReference type="OrthoDB" id="4281720at2"/>
<reference evidence="1 2" key="1">
    <citation type="submission" date="2019-07" db="EMBL/GenBank/DDBJ databases">
        <title>Analysis of the biochemical properties, biological activity and biotechnological potential of siderophores and biosurfactants produced by Antarctic psychrotolerant bacteria.</title>
        <authorList>
            <person name="Styczynski M."/>
            <person name="Krucon T."/>
            <person name="Decewicz P."/>
            <person name="Dziewit L."/>
        </authorList>
    </citation>
    <scope>NUCLEOTIDE SEQUENCE [LARGE SCALE GENOMIC DNA]</scope>
    <source>
        <strain evidence="1 2">ANT_H27</strain>
    </source>
</reference>
<evidence type="ECO:0000313" key="1">
    <source>
        <dbReference type="EMBL" id="KAA0975885.1"/>
    </source>
</evidence>